<dbReference type="EMBL" id="CAJNDS010002145">
    <property type="protein sequence ID" value="CAE7350306.1"/>
    <property type="molecule type" value="Genomic_DNA"/>
</dbReference>
<gene>
    <name evidence="2" type="ORF">SNAT2548_LOCUS18433</name>
</gene>
<comment type="caution">
    <text evidence="2">The sequence shown here is derived from an EMBL/GenBank/DDBJ whole genome shotgun (WGS) entry which is preliminary data.</text>
</comment>
<evidence type="ECO:0000256" key="1">
    <source>
        <dbReference type="SAM" id="SignalP"/>
    </source>
</evidence>
<dbReference type="AlphaFoldDB" id="A0A812PWK4"/>
<evidence type="ECO:0000313" key="2">
    <source>
        <dbReference type="EMBL" id="CAE7350306.1"/>
    </source>
</evidence>
<name>A0A812PWK4_9DINO</name>
<proteinExistence type="predicted"/>
<feature type="chain" id="PRO_5032477137" description="Apple domain-containing protein" evidence="1">
    <location>
        <begin position="23"/>
        <end position="313"/>
    </location>
</feature>
<evidence type="ECO:0000313" key="3">
    <source>
        <dbReference type="Proteomes" id="UP000604046"/>
    </source>
</evidence>
<dbReference type="Gene3D" id="3.50.4.10">
    <property type="entry name" value="Hepatocyte Growth Factor"/>
    <property type="match status" value="1"/>
</dbReference>
<feature type="signal peptide" evidence="1">
    <location>
        <begin position="1"/>
        <end position="22"/>
    </location>
</feature>
<reference evidence="2" key="1">
    <citation type="submission" date="2021-02" db="EMBL/GenBank/DDBJ databases">
        <authorList>
            <person name="Dougan E. K."/>
            <person name="Rhodes N."/>
            <person name="Thang M."/>
            <person name="Chan C."/>
        </authorList>
    </citation>
    <scope>NUCLEOTIDE SEQUENCE</scope>
</reference>
<protein>
    <recommendedName>
        <fullName evidence="4">Apple domain-containing protein</fullName>
    </recommendedName>
</protein>
<sequence>MHVKWPMWRYLVLLLPAADSKGDESCWMDGVSWETCCAAKYGPEGNQGCWDGDFTFERCCIDAEPAEVPPELTTVGAYPDCSHRGVVLRHGGQNAIFADLSRYGHTGCFLNSCKLTDKFAAVDASVCSRACSEVEECSHWTFGQQYGVKTCFLRKSDAGRAFLPHWISGTADCAPARLPHGWVALRTAKCEALRACDAGKGEHCPDVEAAMNTWMFAIDHLKHAFKGRVDQDTWSHIERIGTESANFRAGLHSEYRPSDKDFPRIVYNNRLIFNHLEEALSSQPQGEAREEDASLPNPLRFGKLCGKTSCFEL</sequence>
<keyword evidence="3" id="KW-1185">Reference proteome</keyword>
<accession>A0A812PWK4</accession>
<dbReference type="OrthoDB" id="406360at2759"/>
<evidence type="ECO:0008006" key="4">
    <source>
        <dbReference type="Google" id="ProtNLM"/>
    </source>
</evidence>
<keyword evidence="1" id="KW-0732">Signal</keyword>
<dbReference type="Proteomes" id="UP000604046">
    <property type="component" value="Unassembled WGS sequence"/>
</dbReference>
<organism evidence="2 3">
    <name type="scientific">Symbiodinium natans</name>
    <dbReference type="NCBI Taxonomy" id="878477"/>
    <lineage>
        <taxon>Eukaryota</taxon>
        <taxon>Sar</taxon>
        <taxon>Alveolata</taxon>
        <taxon>Dinophyceae</taxon>
        <taxon>Suessiales</taxon>
        <taxon>Symbiodiniaceae</taxon>
        <taxon>Symbiodinium</taxon>
    </lineage>
</organism>